<protein>
    <recommendedName>
        <fullName evidence="3">HTH marR-type domain-containing protein</fullName>
    </recommendedName>
</protein>
<proteinExistence type="predicted"/>
<reference evidence="1 2" key="1">
    <citation type="journal article" date="2022" name="Int. J. Syst. Evol. Microbiol.">
        <title>Strains of Bradyrhizobium barranii sp. nov. associated with legumes native to Canada are symbionts of soybeans and belong to different subspecies (subsp. barranii subsp. nov. and subsp. apii subsp. nov.) and symbiovars (sv. glycinearum and sv. septentrionale).</title>
        <authorList>
            <person name="Bromfield E.S.P."/>
            <person name="Cloutier S."/>
            <person name="Wasai-Hara S."/>
            <person name="Minamisawa K."/>
        </authorList>
    </citation>
    <scope>NUCLEOTIDE SEQUENCE [LARGE SCALE GENOMIC DNA]</scope>
    <source>
        <strain evidence="1 2">144S4</strain>
    </source>
</reference>
<dbReference type="RefSeq" id="WP_225005449.1">
    <property type="nucleotide sequence ID" value="NZ_CP086136.1"/>
</dbReference>
<dbReference type="InterPro" id="IPR036388">
    <property type="entry name" value="WH-like_DNA-bd_sf"/>
</dbReference>
<dbReference type="InterPro" id="IPR036390">
    <property type="entry name" value="WH_DNA-bd_sf"/>
</dbReference>
<sequence>MIGALWARQSDQRGPVLFAEASQPASNILRLELLRSDATQAACIGNTLPEGAARQSGSTQALYMVDQINRRMSCDLRSYHANALGITGPQMMILMALTKLEEDGVPVNAVAKLMRVESGFITKQSRELEVSSSCAGNPT</sequence>
<dbReference type="Proteomes" id="UP000664702">
    <property type="component" value="Chromosome"/>
</dbReference>
<dbReference type="KEGG" id="bban:J4G43_043355"/>
<organism evidence="1 2">
    <name type="scientific">Bradyrhizobium barranii subsp. barranii</name>
    <dbReference type="NCBI Taxonomy" id="2823807"/>
    <lineage>
        <taxon>Bacteria</taxon>
        <taxon>Pseudomonadati</taxon>
        <taxon>Pseudomonadota</taxon>
        <taxon>Alphaproteobacteria</taxon>
        <taxon>Hyphomicrobiales</taxon>
        <taxon>Nitrobacteraceae</taxon>
        <taxon>Bradyrhizobium</taxon>
        <taxon>Bradyrhizobium barranii</taxon>
    </lineage>
</organism>
<evidence type="ECO:0008006" key="3">
    <source>
        <dbReference type="Google" id="ProtNLM"/>
    </source>
</evidence>
<dbReference type="SUPFAM" id="SSF46785">
    <property type="entry name" value="Winged helix' DNA-binding domain"/>
    <property type="match status" value="1"/>
</dbReference>
<dbReference type="EMBL" id="CP086136">
    <property type="protein sequence ID" value="UEM11319.1"/>
    <property type="molecule type" value="Genomic_DNA"/>
</dbReference>
<evidence type="ECO:0000313" key="2">
    <source>
        <dbReference type="Proteomes" id="UP000664702"/>
    </source>
</evidence>
<dbReference type="Gene3D" id="1.10.10.10">
    <property type="entry name" value="Winged helix-like DNA-binding domain superfamily/Winged helix DNA-binding domain"/>
    <property type="match status" value="1"/>
</dbReference>
<gene>
    <name evidence="1" type="ORF">J4G43_043355</name>
</gene>
<accession>A0A9X9XUH5</accession>
<evidence type="ECO:0000313" key="1">
    <source>
        <dbReference type="EMBL" id="UEM11319.1"/>
    </source>
</evidence>
<name>A0A9X9XUH5_9BRAD</name>
<dbReference type="AlphaFoldDB" id="A0A9X9XUH5"/>